<dbReference type="EMBL" id="OR041672">
    <property type="protein sequence ID" value="WMM63762.1"/>
    <property type="molecule type" value="Genomic_RNA"/>
</dbReference>
<evidence type="ECO:0000313" key="1">
    <source>
        <dbReference type="EMBL" id="WMM63762.1"/>
    </source>
</evidence>
<protein>
    <submittedName>
        <fullName evidence="1">P23</fullName>
    </submittedName>
</protein>
<reference evidence="1" key="1">
    <citation type="submission" date="2023-05" db="EMBL/GenBank/DDBJ databases">
        <title>The Virome of croton golden: Identification, Genomic characterization, prevalence of new virus of croton golden associated viruses in China.</title>
        <authorList>
            <person name="Ma Y."/>
            <person name="Che H."/>
        </authorList>
    </citation>
    <scope>NUCLEOTIDE SEQUENCE</scope>
    <source>
        <strain evidence="1">2</strain>
    </source>
</reference>
<sequence length="197" mass="22706">MESLTASFAQLSIYESADWSWHKMMIMHLTTIMVAIDGLIHGHRPRYMNLIETCIEELININTEKVVDVNLLATGHFTTKGLTESSTLIKLCFNKEHAVSDLLDDLQTLRAYFNGYADMLVFGRIIPEIDDIMEWYELPGSSMLLVQYDNDTFIFDQEFEEETHHNINVFVKDGVLKIIAPELKSDFFSQFNNLIVC</sequence>
<accession>A0AA51R808</accession>
<proteinExistence type="predicted"/>
<gene>
    <name evidence="1" type="primary">p23</name>
</gene>
<organism evidence="1">
    <name type="scientific">croton golden spot associated virus C</name>
    <dbReference type="NCBI Taxonomy" id="3072822"/>
    <lineage>
        <taxon>Viruses</taxon>
        <taxon>Riboviria</taxon>
        <taxon>Orthornavirae</taxon>
        <taxon>Kitrinoviricota</taxon>
        <taxon>Alsuviricetes</taxon>
        <taxon>Martellivirales</taxon>
        <taxon>Closteroviridae</taxon>
    </lineage>
</organism>
<name>A0AA51R808_9CLOS</name>